<feature type="transmembrane region" description="Helical" evidence="1">
    <location>
        <begin position="88"/>
        <end position="106"/>
    </location>
</feature>
<evidence type="ECO:0000256" key="1">
    <source>
        <dbReference type="SAM" id="Phobius"/>
    </source>
</evidence>
<sequence>MNKSIILKCSMYLHMICEFITCFYIFLFPKSFDLLFVIYLLVVVLLKLIFKYECIWSVLDKKLINPRYVLGSNPTYYPFRDYLYGNDYIVIIIGLLIFYELFVIYFRNKGNNIIQTIVLINVAGIFFIEMKIKKYI</sequence>
<keyword evidence="1" id="KW-1133">Transmembrane helix</keyword>
<keyword evidence="1" id="KW-0812">Transmembrane</keyword>
<accession>A0A6C0E3V5</accession>
<name>A0A6C0E3V5_9ZZZZ</name>
<dbReference type="EMBL" id="MN739731">
    <property type="protein sequence ID" value="QHT23458.1"/>
    <property type="molecule type" value="Genomic_DNA"/>
</dbReference>
<dbReference type="AlphaFoldDB" id="A0A6C0E3V5"/>
<feature type="transmembrane region" description="Helical" evidence="1">
    <location>
        <begin position="112"/>
        <end position="130"/>
    </location>
</feature>
<evidence type="ECO:0000313" key="2">
    <source>
        <dbReference type="EMBL" id="QHT23458.1"/>
    </source>
</evidence>
<keyword evidence="1" id="KW-0472">Membrane</keyword>
<proteinExistence type="predicted"/>
<protein>
    <submittedName>
        <fullName evidence="2">Uncharacterized protein</fullName>
    </submittedName>
</protein>
<organism evidence="2">
    <name type="scientific">viral metagenome</name>
    <dbReference type="NCBI Taxonomy" id="1070528"/>
    <lineage>
        <taxon>unclassified sequences</taxon>
        <taxon>metagenomes</taxon>
        <taxon>organismal metagenomes</taxon>
    </lineage>
</organism>
<feature type="transmembrane region" description="Helical" evidence="1">
    <location>
        <begin position="34"/>
        <end position="52"/>
    </location>
</feature>
<feature type="transmembrane region" description="Helical" evidence="1">
    <location>
        <begin position="12"/>
        <end position="28"/>
    </location>
</feature>
<reference evidence="2" key="1">
    <citation type="journal article" date="2020" name="Nature">
        <title>Giant virus diversity and host interactions through global metagenomics.</title>
        <authorList>
            <person name="Schulz F."/>
            <person name="Roux S."/>
            <person name="Paez-Espino D."/>
            <person name="Jungbluth S."/>
            <person name="Walsh D.A."/>
            <person name="Denef V.J."/>
            <person name="McMahon K.D."/>
            <person name="Konstantinidis K.T."/>
            <person name="Eloe-Fadrosh E.A."/>
            <person name="Kyrpides N.C."/>
            <person name="Woyke T."/>
        </authorList>
    </citation>
    <scope>NUCLEOTIDE SEQUENCE</scope>
    <source>
        <strain evidence="2">GVMAG-M-3300023179-116</strain>
    </source>
</reference>